<proteinExistence type="inferred from homology"/>
<keyword evidence="3" id="KW-0547">Nucleotide-binding</keyword>
<dbReference type="EMBL" id="QNRR01000001">
    <property type="protein sequence ID" value="RBP47809.1"/>
    <property type="molecule type" value="Genomic_DNA"/>
</dbReference>
<evidence type="ECO:0000256" key="5">
    <source>
        <dbReference type="ARBA" id="ARBA00052218"/>
    </source>
</evidence>
<reference evidence="14 15" key="1">
    <citation type="submission" date="2018-06" db="EMBL/GenBank/DDBJ databases">
        <title>Genomic Encyclopedia of Type Strains, Phase IV (KMG-IV): sequencing the most valuable type-strain genomes for metagenomic binning, comparative biology and taxonomic classification.</title>
        <authorList>
            <person name="Goeker M."/>
        </authorList>
    </citation>
    <scope>NUCLEOTIDE SEQUENCE [LARGE SCALE GENOMIC DNA]</scope>
    <source>
        <strain evidence="14 15">DSM 25532</strain>
    </source>
</reference>
<dbReference type="EC" id="2.7.7.80" evidence="8"/>
<dbReference type="GO" id="GO:0005829">
    <property type="term" value="C:cytosol"/>
    <property type="evidence" value="ECO:0007669"/>
    <property type="project" value="TreeGrafter"/>
</dbReference>
<evidence type="ECO:0000313" key="14">
    <source>
        <dbReference type="EMBL" id="RBP47809.1"/>
    </source>
</evidence>
<comment type="catalytic activity">
    <reaction evidence="5">
        <text>[molybdopterin-synthase sulfur-carrier protein]-C-terminal Gly-Gly + ATP + H(+) = [molybdopterin-synthase sulfur-carrier protein]-C-terminal Gly-Gly-AMP + diphosphate</text>
        <dbReference type="Rhea" id="RHEA:43616"/>
        <dbReference type="Rhea" id="RHEA-COMP:12159"/>
        <dbReference type="Rhea" id="RHEA-COMP:12202"/>
        <dbReference type="ChEBI" id="CHEBI:15378"/>
        <dbReference type="ChEBI" id="CHEBI:30616"/>
        <dbReference type="ChEBI" id="CHEBI:33019"/>
        <dbReference type="ChEBI" id="CHEBI:90618"/>
        <dbReference type="ChEBI" id="CHEBI:90778"/>
        <dbReference type="EC" id="2.7.7.80"/>
    </reaction>
</comment>
<dbReference type="Gene3D" id="3.40.250.10">
    <property type="entry name" value="Rhodanese-like domain"/>
    <property type="match status" value="1"/>
</dbReference>
<keyword evidence="14" id="KW-0548">Nucleotidyltransferase</keyword>
<keyword evidence="4" id="KW-0067">ATP-binding</keyword>
<dbReference type="Pfam" id="PF00581">
    <property type="entry name" value="Rhodanese"/>
    <property type="match status" value="1"/>
</dbReference>
<dbReference type="SUPFAM" id="SSF69572">
    <property type="entry name" value="Activating enzymes of the ubiquitin-like proteins"/>
    <property type="match status" value="1"/>
</dbReference>
<dbReference type="InterPro" id="IPR001763">
    <property type="entry name" value="Rhodanese-like_dom"/>
</dbReference>
<dbReference type="NCBIfam" id="NF004281">
    <property type="entry name" value="PRK05690.1"/>
    <property type="match status" value="1"/>
</dbReference>
<dbReference type="FunFam" id="3.40.50.720:FF:000033">
    <property type="entry name" value="Adenylyltransferase and sulfurtransferase MOCS3"/>
    <property type="match status" value="1"/>
</dbReference>
<comment type="similarity">
    <text evidence="1">Belongs to the HesA/MoeB/ThiF family.</text>
</comment>
<evidence type="ECO:0000256" key="7">
    <source>
        <dbReference type="ARBA" id="ARBA00063809"/>
    </source>
</evidence>
<dbReference type="GO" id="GO:0005524">
    <property type="term" value="F:ATP binding"/>
    <property type="evidence" value="ECO:0007669"/>
    <property type="project" value="UniProtKB-KW"/>
</dbReference>
<evidence type="ECO:0000256" key="12">
    <source>
        <dbReference type="ARBA" id="ARBA00078531"/>
    </source>
</evidence>
<evidence type="ECO:0000256" key="8">
    <source>
        <dbReference type="ARBA" id="ARBA00066884"/>
    </source>
</evidence>
<dbReference type="InterPro" id="IPR036873">
    <property type="entry name" value="Rhodanese-like_dom_sf"/>
</dbReference>
<evidence type="ECO:0000259" key="13">
    <source>
        <dbReference type="PROSITE" id="PS50206"/>
    </source>
</evidence>
<organism evidence="14 15">
    <name type="scientific">Roseimicrobium gellanilyticum</name>
    <dbReference type="NCBI Taxonomy" id="748857"/>
    <lineage>
        <taxon>Bacteria</taxon>
        <taxon>Pseudomonadati</taxon>
        <taxon>Verrucomicrobiota</taxon>
        <taxon>Verrucomicrobiia</taxon>
        <taxon>Verrucomicrobiales</taxon>
        <taxon>Verrucomicrobiaceae</taxon>
        <taxon>Roseimicrobium</taxon>
    </lineage>
</organism>
<accession>A0A366HVT8</accession>
<dbReference type="PROSITE" id="PS50206">
    <property type="entry name" value="RHODANESE_3"/>
    <property type="match status" value="1"/>
</dbReference>
<dbReference type="InterPro" id="IPR045886">
    <property type="entry name" value="ThiF/MoeB/HesA"/>
</dbReference>
<dbReference type="GO" id="GO:0004792">
    <property type="term" value="F:thiosulfate-cyanide sulfurtransferase activity"/>
    <property type="evidence" value="ECO:0007669"/>
    <property type="project" value="TreeGrafter"/>
</dbReference>
<feature type="domain" description="Rhodanese" evidence="13">
    <location>
        <begin position="280"/>
        <end position="368"/>
    </location>
</feature>
<sequence>MPEFGVEAQEKLKSARVLCIGAGGLGSPVTMYLAAAGVGAIGIIDADVVEESNLQRQLLHGTSDVGRTKLESAQKRLHDINPHVQVELHSLRFTSENAMDLVAKYDVVIDGTDNFPTRYLSNDVCVFLKKPNIYGSILRFEGQCSVFAPHLGGPCYRCMAPQPPPPGLVPSCAEGGVLGVLPGLIGTMQATEAIKLITGIGQPLVGRLLHVDTLSMKFRTFNLRRDPECPVCGDKPSITAPIDYEGFCGLPSSKNPHMSTETKDAIPAMTVQELQELRTSGAPFTLLDVREPFERDIAIIDGAAHIPLGQLGERMDELSRNKKLVVHCKSGGRSAKAVGLLRDAGFEDVWNVTGGINAWSKEIDSSVALY</sequence>
<dbReference type="CDD" id="cd00757">
    <property type="entry name" value="ThiF_MoeB_HesA_family"/>
    <property type="match status" value="1"/>
</dbReference>
<dbReference type="SMART" id="SM00450">
    <property type="entry name" value="RHOD"/>
    <property type="match status" value="1"/>
</dbReference>
<dbReference type="GO" id="GO:0061605">
    <property type="term" value="F:molybdopterin-synthase adenylyltransferase activity"/>
    <property type="evidence" value="ECO:0007669"/>
    <property type="project" value="UniProtKB-EC"/>
</dbReference>
<dbReference type="PANTHER" id="PTHR10953:SF102">
    <property type="entry name" value="ADENYLYLTRANSFERASE AND SULFURTRANSFERASE MOCS3"/>
    <property type="match status" value="1"/>
</dbReference>
<dbReference type="AlphaFoldDB" id="A0A366HVT8"/>
<protein>
    <recommendedName>
        <fullName evidence="9">Molybdopterin-synthase adenylyltransferase</fullName>
        <ecNumber evidence="8">2.7.7.80</ecNumber>
    </recommendedName>
    <alternativeName>
        <fullName evidence="12">MoaD protein adenylase</fullName>
    </alternativeName>
    <alternativeName>
        <fullName evidence="10">Molybdopterin-converting factor subunit 1 adenylase</fullName>
    </alternativeName>
    <alternativeName>
        <fullName evidence="11">Sulfur carrier protein MoaD adenylyltransferase</fullName>
    </alternativeName>
</protein>
<dbReference type="InterPro" id="IPR035985">
    <property type="entry name" value="Ubiquitin-activating_enz"/>
</dbReference>
<dbReference type="Gene3D" id="3.40.50.720">
    <property type="entry name" value="NAD(P)-binding Rossmann-like Domain"/>
    <property type="match status" value="1"/>
</dbReference>
<evidence type="ECO:0000256" key="10">
    <source>
        <dbReference type="ARBA" id="ARBA00075110"/>
    </source>
</evidence>
<dbReference type="Pfam" id="PF00899">
    <property type="entry name" value="ThiF"/>
    <property type="match status" value="1"/>
</dbReference>
<evidence type="ECO:0000313" key="15">
    <source>
        <dbReference type="Proteomes" id="UP000253426"/>
    </source>
</evidence>
<evidence type="ECO:0000256" key="3">
    <source>
        <dbReference type="ARBA" id="ARBA00022741"/>
    </source>
</evidence>
<name>A0A366HVT8_9BACT</name>
<dbReference type="OrthoDB" id="9800872at2"/>
<comment type="caution">
    <text evidence="14">The sequence shown here is derived from an EMBL/GenBank/DDBJ whole genome shotgun (WGS) entry which is preliminary data.</text>
</comment>
<gene>
    <name evidence="14" type="ORF">DES53_101609</name>
</gene>
<keyword evidence="2 14" id="KW-0808">Transferase</keyword>
<evidence type="ECO:0000256" key="2">
    <source>
        <dbReference type="ARBA" id="ARBA00022679"/>
    </source>
</evidence>
<dbReference type="Proteomes" id="UP000253426">
    <property type="component" value="Unassembled WGS sequence"/>
</dbReference>
<evidence type="ECO:0000256" key="6">
    <source>
        <dbReference type="ARBA" id="ARBA00055169"/>
    </source>
</evidence>
<comment type="subunit">
    <text evidence="7">Homodimer. Forms a stable heterotetrameric complex of 2 MoeB and 2 MoaD during adenylation of MoaD.</text>
</comment>
<evidence type="ECO:0000256" key="11">
    <source>
        <dbReference type="ARBA" id="ARBA00075328"/>
    </source>
</evidence>
<dbReference type="GO" id="GO:0008146">
    <property type="term" value="F:sulfotransferase activity"/>
    <property type="evidence" value="ECO:0007669"/>
    <property type="project" value="TreeGrafter"/>
</dbReference>
<dbReference type="PANTHER" id="PTHR10953">
    <property type="entry name" value="UBIQUITIN-ACTIVATING ENZYME E1"/>
    <property type="match status" value="1"/>
</dbReference>
<dbReference type="GO" id="GO:0008641">
    <property type="term" value="F:ubiquitin-like modifier activating enzyme activity"/>
    <property type="evidence" value="ECO:0007669"/>
    <property type="project" value="InterPro"/>
</dbReference>
<comment type="function">
    <text evidence="6">Catalyzes the adenylation by ATP of the carboxyl group of the C-terminal glycine of sulfur carrier protein MoaD.</text>
</comment>
<evidence type="ECO:0000256" key="1">
    <source>
        <dbReference type="ARBA" id="ARBA00009919"/>
    </source>
</evidence>
<keyword evidence="15" id="KW-1185">Reference proteome</keyword>
<dbReference type="InterPro" id="IPR000594">
    <property type="entry name" value="ThiF_NAD_FAD-bd"/>
</dbReference>
<evidence type="ECO:0000256" key="4">
    <source>
        <dbReference type="ARBA" id="ARBA00022840"/>
    </source>
</evidence>
<evidence type="ECO:0000256" key="9">
    <source>
        <dbReference type="ARBA" id="ARBA00073635"/>
    </source>
</evidence>